<keyword evidence="3" id="KW-0720">Serine protease</keyword>
<dbReference type="GO" id="GO:0072330">
    <property type="term" value="P:monocarboxylic acid biosynthetic process"/>
    <property type="evidence" value="ECO:0007669"/>
    <property type="project" value="UniProtKB-ARBA"/>
</dbReference>
<evidence type="ECO:0000256" key="4">
    <source>
        <dbReference type="ARBA" id="ARBA00032829"/>
    </source>
</evidence>
<dbReference type="Pfam" id="PF00326">
    <property type="entry name" value="Peptidase_S9"/>
    <property type="match status" value="2"/>
</dbReference>
<evidence type="ECO:0000259" key="5">
    <source>
        <dbReference type="Pfam" id="PF00326"/>
    </source>
</evidence>
<evidence type="ECO:0000256" key="2">
    <source>
        <dbReference type="ARBA" id="ARBA00022801"/>
    </source>
</evidence>
<dbReference type="InterPro" id="IPR011659">
    <property type="entry name" value="WD40"/>
</dbReference>
<organism evidence="6 7">
    <name type="scientific">Penicillium daleae</name>
    <dbReference type="NCBI Taxonomy" id="63821"/>
    <lineage>
        <taxon>Eukaryota</taxon>
        <taxon>Fungi</taxon>
        <taxon>Dikarya</taxon>
        <taxon>Ascomycota</taxon>
        <taxon>Pezizomycotina</taxon>
        <taxon>Eurotiomycetes</taxon>
        <taxon>Eurotiomycetidae</taxon>
        <taxon>Eurotiales</taxon>
        <taxon>Aspergillaceae</taxon>
        <taxon>Penicillium</taxon>
    </lineage>
</organism>
<dbReference type="GeneID" id="81602246"/>
<comment type="caution">
    <text evidence="6">The sequence shown here is derived from an EMBL/GenBank/DDBJ whole genome shotgun (WGS) entry which is preliminary data.</text>
</comment>
<keyword evidence="3" id="KW-0645">Protease</keyword>
<dbReference type="GO" id="GO:0006508">
    <property type="term" value="P:proteolysis"/>
    <property type="evidence" value="ECO:0007669"/>
    <property type="project" value="InterPro"/>
</dbReference>
<dbReference type="PANTHER" id="PTHR42776:SF27">
    <property type="entry name" value="DIPEPTIDYL PEPTIDASE FAMILY MEMBER 6"/>
    <property type="match status" value="1"/>
</dbReference>
<evidence type="ECO:0000313" key="6">
    <source>
        <dbReference type="EMBL" id="KAJ5444749.1"/>
    </source>
</evidence>
<dbReference type="Gene3D" id="2.120.10.30">
    <property type="entry name" value="TolB, C-terminal domain"/>
    <property type="match status" value="2"/>
</dbReference>
<accession>A0AAD6C439</accession>
<reference evidence="6" key="1">
    <citation type="submission" date="2022-12" db="EMBL/GenBank/DDBJ databases">
        <authorList>
            <person name="Petersen C."/>
        </authorList>
    </citation>
    <scope>NUCLEOTIDE SEQUENCE</scope>
    <source>
        <strain evidence="6">IBT 16125</strain>
    </source>
</reference>
<dbReference type="Gene3D" id="3.40.50.1820">
    <property type="entry name" value="alpha/beta hydrolase"/>
    <property type="match status" value="1"/>
</dbReference>
<keyword evidence="2" id="KW-0378">Hydrolase</keyword>
<sequence length="657" mass="72989">MPTKSELQSDLSLEALADLQVPSDLHISPDGTKVVYALRPFSRNHENATSSIWIAEIGKEKSSRQITSGLFNDEKPQWAPDSASIAFKSDRAQPGKSSAIYSGIASFEWSPNGRFIAYTSPDEKTDEQTRKEERKEDAKVWGQDLKYHRLRTVHVATKETRILVGGDKHVHAFSWSLDGREIAYVEHQDPDINSAGFHGAKICIVDLTTEISKTITKFPGPVTQFAWGEDGVFFIAGKVPTHCSTSQGLYRLSIPDGTYIQPDMNEEYCCLYMNKNNSLLSYRVQAGLEDEIGYIDDNVRRHVYREKHDIASFDVFKSPGLLITAITKGDGSNPEEVFSISGSANPVKLSDHNNALAALKISRALPIETRATDDYRLDGVMYFPSKYKESDGPLPTILLPHGGPYYRLTIGFSVCHYLEVPLLVSAGYGVLCPNYRGGSGRGQKHAAYARGGVGTVDYQDCIDILHAGIEKGLVDPARVAIGGWSQGGFLSYLAITRDKFSFRGACCGAGVSDWDVMTMTSDAYWFEADLAGGSPWEVDEDAEIEVEVGELETGMAKSGIDGSGSISHKQWLRQTASRKGSALWHMRNVNTPILILHGEEDVRVPLSQAVAFYRACIRNNVPVTMVSYPREGHLFHERKHIVDMWKRMRQFYDLHLN</sequence>
<dbReference type="InterPro" id="IPR011042">
    <property type="entry name" value="6-blade_b-propeller_TolB-like"/>
</dbReference>
<dbReference type="Pfam" id="PF07676">
    <property type="entry name" value="PD40"/>
    <property type="match status" value="1"/>
</dbReference>
<reference evidence="6" key="2">
    <citation type="journal article" date="2023" name="IMA Fungus">
        <title>Comparative genomic study of the Penicillium genus elucidates a diverse pangenome and 15 lateral gene transfer events.</title>
        <authorList>
            <person name="Petersen C."/>
            <person name="Sorensen T."/>
            <person name="Nielsen M.R."/>
            <person name="Sondergaard T.E."/>
            <person name="Sorensen J.L."/>
            <person name="Fitzpatrick D.A."/>
            <person name="Frisvad J.C."/>
            <person name="Nielsen K.L."/>
        </authorList>
    </citation>
    <scope>NUCLEOTIDE SEQUENCE</scope>
    <source>
        <strain evidence="6">IBT 16125</strain>
    </source>
</reference>
<feature type="domain" description="Peptidase S9 prolyl oligopeptidase catalytic" evidence="5">
    <location>
        <begin position="577"/>
        <end position="656"/>
    </location>
</feature>
<keyword evidence="7" id="KW-1185">Reference proteome</keyword>
<dbReference type="SUPFAM" id="SSF53474">
    <property type="entry name" value="alpha/beta-Hydrolases"/>
    <property type="match status" value="1"/>
</dbReference>
<evidence type="ECO:0000256" key="1">
    <source>
        <dbReference type="ARBA" id="ARBA00010040"/>
    </source>
</evidence>
<proteinExistence type="inferred from homology"/>
<dbReference type="InterPro" id="IPR001375">
    <property type="entry name" value="Peptidase_S9_cat"/>
</dbReference>
<name>A0AAD6C439_9EURO</name>
<dbReference type="SUPFAM" id="SSF82171">
    <property type="entry name" value="DPP6 N-terminal domain-like"/>
    <property type="match status" value="1"/>
</dbReference>
<protein>
    <recommendedName>
        <fullName evidence="4">Dipeptidyl-peptidase V</fullName>
    </recommendedName>
</protein>
<dbReference type="GO" id="GO:0017000">
    <property type="term" value="P:antibiotic biosynthetic process"/>
    <property type="evidence" value="ECO:0007669"/>
    <property type="project" value="UniProtKB-ARBA"/>
</dbReference>
<gene>
    <name evidence="6" type="ORF">N7458_008621</name>
</gene>
<dbReference type="RefSeq" id="XP_056764829.1">
    <property type="nucleotide sequence ID" value="XM_056912003.1"/>
</dbReference>
<evidence type="ECO:0000313" key="7">
    <source>
        <dbReference type="Proteomes" id="UP001213681"/>
    </source>
</evidence>
<comment type="similarity">
    <text evidence="1">Belongs to the peptidase S9C family.</text>
</comment>
<feature type="domain" description="Peptidase S9 prolyl oligopeptidase catalytic" evidence="5">
    <location>
        <begin position="419"/>
        <end position="540"/>
    </location>
</feature>
<dbReference type="InterPro" id="IPR029058">
    <property type="entry name" value="AB_hydrolase_fold"/>
</dbReference>
<dbReference type="Proteomes" id="UP001213681">
    <property type="component" value="Unassembled WGS sequence"/>
</dbReference>
<dbReference type="EMBL" id="JAPVEA010000007">
    <property type="protein sequence ID" value="KAJ5444749.1"/>
    <property type="molecule type" value="Genomic_DNA"/>
</dbReference>
<dbReference type="AlphaFoldDB" id="A0AAD6C439"/>
<dbReference type="PANTHER" id="PTHR42776">
    <property type="entry name" value="SERINE PEPTIDASE S9 FAMILY MEMBER"/>
    <property type="match status" value="1"/>
</dbReference>
<dbReference type="GO" id="GO:0004252">
    <property type="term" value="F:serine-type endopeptidase activity"/>
    <property type="evidence" value="ECO:0007669"/>
    <property type="project" value="TreeGrafter"/>
</dbReference>
<evidence type="ECO:0000256" key="3">
    <source>
        <dbReference type="ARBA" id="ARBA00022825"/>
    </source>
</evidence>